<dbReference type="GO" id="GO:0045814">
    <property type="term" value="P:negative regulation of gene expression, epigenetic"/>
    <property type="evidence" value="ECO:0007669"/>
    <property type="project" value="TreeGrafter"/>
</dbReference>
<dbReference type="PANTHER" id="PTHR12628">
    <property type="entry name" value="POLYCOMB-LIKE TRANSCRIPTION FACTOR"/>
    <property type="match status" value="1"/>
</dbReference>
<dbReference type="GO" id="GO:0005634">
    <property type="term" value="C:nucleus"/>
    <property type="evidence" value="ECO:0007669"/>
    <property type="project" value="UniProtKB-SubCell"/>
</dbReference>
<evidence type="ECO:0000256" key="3">
    <source>
        <dbReference type="ARBA" id="ARBA00022723"/>
    </source>
</evidence>
<comment type="caution">
    <text evidence="17">The sequence shown here is derived from an EMBL/GenBank/DDBJ whole genome shotgun (WGS) entry which is preliminary data.</text>
</comment>
<feature type="region of interest" description="Disordered" evidence="14">
    <location>
        <begin position="700"/>
        <end position="734"/>
    </location>
</feature>
<dbReference type="CDD" id="cd15504">
    <property type="entry name" value="PHD_PRHA_like"/>
    <property type="match status" value="1"/>
</dbReference>
<evidence type="ECO:0000256" key="6">
    <source>
        <dbReference type="ARBA" id="ARBA00023015"/>
    </source>
</evidence>
<name>A0A4S4D4N9_CAMSN</name>
<dbReference type="SUPFAM" id="SSF46689">
    <property type="entry name" value="Homeodomain-like"/>
    <property type="match status" value="1"/>
</dbReference>
<organism evidence="17 18">
    <name type="scientific">Camellia sinensis var. sinensis</name>
    <name type="common">China tea</name>
    <dbReference type="NCBI Taxonomy" id="542762"/>
    <lineage>
        <taxon>Eukaryota</taxon>
        <taxon>Viridiplantae</taxon>
        <taxon>Streptophyta</taxon>
        <taxon>Embryophyta</taxon>
        <taxon>Tracheophyta</taxon>
        <taxon>Spermatophyta</taxon>
        <taxon>Magnoliopsida</taxon>
        <taxon>eudicotyledons</taxon>
        <taxon>Gunneridae</taxon>
        <taxon>Pentapetalae</taxon>
        <taxon>asterids</taxon>
        <taxon>Ericales</taxon>
        <taxon>Theaceae</taxon>
        <taxon>Camellia</taxon>
    </lineage>
</organism>
<feature type="DNA-binding region" description="Homeobox" evidence="11">
    <location>
        <begin position="1304"/>
        <end position="1363"/>
    </location>
</feature>
<dbReference type="CDD" id="cd00086">
    <property type="entry name" value="homeodomain"/>
    <property type="match status" value="1"/>
</dbReference>
<dbReference type="SMART" id="SM00249">
    <property type="entry name" value="PHD"/>
    <property type="match status" value="1"/>
</dbReference>
<dbReference type="InterPro" id="IPR009057">
    <property type="entry name" value="Homeodomain-like_sf"/>
</dbReference>
<dbReference type="GO" id="GO:0008270">
    <property type="term" value="F:zinc ion binding"/>
    <property type="evidence" value="ECO:0007669"/>
    <property type="project" value="UniProtKB-KW"/>
</dbReference>
<dbReference type="Gene3D" id="3.30.40.10">
    <property type="entry name" value="Zinc/RING finger domain, C3HC4 (zinc finger)"/>
    <property type="match status" value="1"/>
</dbReference>
<dbReference type="STRING" id="542762.A0A4S4D4N9"/>
<dbReference type="Pfam" id="PF00046">
    <property type="entry name" value="Homeodomain"/>
    <property type="match status" value="1"/>
</dbReference>
<evidence type="ECO:0000256" key="4">
    <source>
        <dbReference type="ARBA" id="ARBA00022771"/>
    </source>
</evidence>
<feature type="compositionally biased region" description="Basic and acidic residues" evidence="14">
    <location>
        <begin position="411"/>
        <end position="427"/>
    </location>
</feature>
<dbReference type="EMBL" id="SDRB02012615">
    <property type="protein sequence ID" value="THF97177.1"/>
    <property type="molecule type" value="Genomic_DNA"/>
</dbReference>
<dbReference type="InterPro" id="IPR001356">
    <property type="entry name" value="HD"/>
</dbReference>
<feature type="compositionally biased region" description="Polar residues" evidence="14">
    <location>
        <begin position="478"/>
        <end position="488"/>
    </location>
</feature>
<feature type="compositionally biased region" description="Basic residues" evidence="14">
    <location>
        <begin position="779"/>
        <end position="788"/>
    </location>
</feature>
<dbReference type="SMART" id="SM00389">
    <property type="entry name" value="HOX"/>
    <property type="match status" value="1"/>
</dbReference>
<evidence type="ECO:0000259" key="16">
    <source>
        <dbReference type="PROSITE" id="PS50071"/>
    </source>
</evidence>
<dbReference type="FunFam" id="3.30.40.10:FF:000650">
    <property type="entry name" value="Homeobox protein HAT3.1"/>
    <property type="match status" value="1"/>
</dbReference>
<dbReference type="InterPro" id="IPR019787">
    <property type="entry name" value="Znf_PHD-finger"/>
</dbReference>
<dbReference type="Pfam" id="PF00628">
    <property type="entry name" value="PHD"/>
    <property type="match status" value="1"/>
</dbReference>
<feature type="region of interest" description="Disordered" evidence="14">
    <location>
        <begin position="1"/>
        <end position="29"/>
    </location>
</feature>
<dbReference type="InterPro" id="IPR011011">
    <property type="entry name" value="Znf_FYVE_PHD"/>
</dbReference>
<feature type="compositionally biased region" description="Basic and acidic residues" evidence="14">
    <location>
        <begin position="1257"/>
        <end position="1268"/>
    </location>
</feature>
<keyword evidence="5" id="KW-0862">Zinc</keyword>
<feature type="region of interest" description="Disordered" evidence="14">
    <location>
        <begin position="175"/>
        <end position="239"/>
    </location>
</feature>
<reference evidence="17 18" key="1">
    <citation type="journal article" date="2018" name="Proc. Natl. Acad. Sci. U.S.A.">
        <title>Draft genome sequence of Camellia sinensis var. sinensis provides insights into the evolution of the tea genome and tea quality.</title>
        <authorList>
            <person name="Wei C."/>
            <person name="Yang H."/>
            <person name="Wang S."/>
            <person name="Zhao J."/>
            <person name="Liu C."/>
            <person name="Gao L."/>
            <person name="Xia E."/>
            <person name="Lu Y."/>
            <person name="Tai Y."/>
            <person name="She G."/>
            <person name="Sun J."/>
            <person name="Cao H."/>
            <person name="Tong W."/>
            <person name="Gao Q."/>
            <person name="Li Y."/>
            <person name="Deng W."/>
            <person name="Jiang X."/>
            <person name="Wang W."/>
            <person name="Chen Q."/>
            <person name="Zhang S."/>
            <person name="Li H."/>
            <person name="Wu J."/>
            <person name="Wang P."/>
            <person name="Li P."/>
            <person name="Shi C."/>
            <person name="Zheng F."/>
            <person name="Jian J."/>
            <person name="Huang B."/>
            <person name="Shan D."/>
            <person name="Shi M."/>
            <person name="Fang C."/>
            <person name="Yue Y."/>
            <person name="Li F."/>
            <person name="Li D."/>
            <person name="Wei S."/>
            <person name="Han B."/>
            <person name="Jiang C."/>
            <person name="Yin Y."/>
            <person name="Xia T."/>
            <person name="Zhang Z."/>
            <person name="Bennetzen J.L."/>
            <person name="Zhao S."/>
            <person name="Wan X."/>
        </authorList>
    </citation>
    <scope>NUCLEOTIDE SEQUENCE [LARGE SCALE GENOMIC DNA]</scope>
    <source>
        <strain evidence="18">cv. Shuchazao</strain>
        <tissue evidence="17">Leaf</tissue>
    </source>
</reference>
<feature type="compositionally biased region" description="Polar residues" evidence="14">
    <location>
        <begin position="8"/>
        <end position="29"/>
    </location>
</feature>
<feature type="region of interest" description="Disordered" evidence="14">
    <location>
        <begin position="283"/>
        <end position="344"/>
    </location>
</feature>
<feature type="compositionally biased region" description="Acidic residues" evidence="14">
    <location>
        <begin position="1040"/>
        <end position="1069"/>
    </location>
</feature>
<evidence type="ECO:0000256" key="9">
    <source>
        <dbReference type="ARBA" id="ARBA00023163"/>
    </source>
</evidence>
<comment type="subcellular location">
    <subcellularLocation>
        <location evidence="1 11 13">Nucleus</location>
    </subcellularLocation>
</comment>
<evidence type="ECO:0000256" key="1">
    <source>
        <dbReference type="ARBA" id="ARBA00004123"/>
    </source>
</evidence>
<gene>
    <name evidence="17" type="ORF">TEA_012299</name>
</gene>
<feature type="compositionally biased region" description="Basic and acidic residues" evidence="14">
    <location>
        <begin position="1377"/>
        <end position="1398"/>
    </location>
</feature>
<evidence type="ECO:0000256" key="5">
    <source>
        <dbReference type="ARBA" id="ARBA00022833"/>
    </source>
</evidence>
<keyword evidence="4 12" id="KW-0863">Zinc-finger</keyword>
<dbReference type="PANTHER" id="PTHR12628:SF13">
    <property type="entry name" value="HOMEOBOX PROTEIN HAT3.1"/>
    <property type="match status" value="1"/>
</dbReference>
<evidence type="ECO:0000256" key="2">
    <source>
        <dbReference type="ARBA" id="ARBA00007427"/>
    </source>
</evidence>
<feature type="domain" description="Homeobox" evidence="16">
    <location>
        <begin position="1302"/>
        <end position="1362"/>
    </location>
</feature>
<dbReference type="InterPro" id="IPR045876">
    <property type="entry name" value="PRHA-like_PHD-finger"/>
</dbReference>
<dbReference type="PROSITE" id="PS50016">
    <property type="entry name" value="ZF_PHD_2"/>
    <property type="match status" value="1"/>
</dbReference>
<feature type="compositionally biased region" description="Basic residues" evidence="14">
    <location>
        <begin position="831"/>
        <end position="842"/>
    </location>
</feature>
<evidence type="ECO:0000256" key="10">
    <source>
        <dbReference type="ARBA" id="ARBA00023242"/>
    </source>
</evidence>
<evidence type="ECO:0000313" key="18">
    <source>
        <dbReference type="Proteomes" id="UP000306102"/>
    </source>
</evidence>
<accession>A0A4S4D4N9</accession>
<feature type="region of interest" description="Disordered" evidence="14">
    <location>
        <begin position="763"/>
        <end position="844"/>
    </location>
</feature>
<evidence type="ECO:0000313" key="17">
    <source>
        <dbReference type="EMBL" id="THF97177.1"/>
    </source>
</evidence>
<feature type="domain" description="PHD-type" evidence="15">
    <location>
        <begin position="937"/>
        <end position="994"/>
    </location>
</feature>
<feature type="compositionally biased region" description="Polar residues" evidence="14">
    <location>
        <begin position="285"/>
        <end position="301"/>
    </location>
</feature>
<protein>
    <recommendedName>
        <fullName evidence="19">Homeobox protein HAT3.1</fullName>
    </recommendedName>
</protein>
<feature type="region of interest" description="Disordered" evidence="14">
    <location>
        <begin position="403"/>
        <end position="442"/>
    </location>
</feature>
<evidence type="ECO:0000256" key="12">
    <source>
        <dbReference type="PROSITE-ProRule" id="PRU00146"/>
    </source>
</evidence>
<evidence type="ECO:0000256" key="14">
    <source>
        <dbReference type="SAM" id="MobiDB-lite"/>
    </source>
</evidence>
<dbReference type="InterPro" id="IPR001965">
    <property type="entry name" value="Znf_PHD"/>
</dbReference>
<dbReference type="Gene3D" id="1.10.10.60">
    <property type="entry name" value="Homeodomain-like"/>
    <property type="match status" value="1"/>
</dbReference>
<keyword evidence="7 11" id="KW-0238">DNA-binding</keyword>
<feature type="compositionally biased region" description="Basic residues" evidence="14">
    <location>
        <begin position="1472"/>
        <end position="1483"/>
    </location>
</feature>
<evidence type="ECO:0000256" key="13">
    <source>
        <dbReference type="RuleBase" id="RU000682"/>
    </source>
</evidence>
<comment type="similarity">
    <text evidence="2">Belongs to the PHD-associated homeobox family.</text>
</comment>
<feature type="compositionally biased region" description="Low complexity" evidence="14">
    <location>
        <begin position="1288"/>
        <end position="1304"/>
    </location>
</feature>
<feature type="compositionally biased region" description="Basic and acidic residues" evidence="14">
    <location>
        <begin position="1202"/>
        <end position="1213"/>
    </location>
</feature>
<feature type="compositionally biased region" description="Basic and acidic residues" evidence="14">
    <location>
        <begin position="1075"/>
        <end position="1089"/>
    </location>
</feature>
<feature type="region of interest" description="Disordered" evidence="14">
    <location>
        <begin position="478"/>
        <end position="529"/>
    </location>
</feature>
<evidence type="ECO:0000259" key="15">
    <source>
        <dbReference type="PROSITE" id="PS50016"/>
    </source>
</evidence>
<dbReference type="GO" id="GO:0003682">
    <property type="term" value="F:chromatin binding"/>
    <property type="evidence" value="ECO:0007669"/>
    <property type="project" value="TreeGrafter"/>
</dbReference>
<feature type="compositionally biased region" description="Basic residues" evidence="14">
    <location>
        <begin position="1449"/>
        <end position="1464"/>
    </location>
</feature>
<dbReference type="PROSITE" id="PS50071">
    <property type="entry name" value="HOMEOBOX_2"/>
    <property type="match status" value="1"/>
</dbReference>
<evidence type="ECO:0000256" key="11">
    <source>
        <dbReference type="PROSITE-ProRule" id="PRU00108"/>
    </source>
</evidence>
<proteinExistence type="inferred from homology"/>
<dbReference type="InterPro" id="IPR019786">
    <property type="entry name" value="Zinc_finger_PHD-type_CS"/>
</dbReference>
<keyword evidence="8 11" id="KW-0371">Homeobox</keyword>
<keyword evidence="3" id="KW-0479">Metal-binding</keyword>
<feature type="compositionally biased region" description="Acidic residues" evidence="14">
    <location>
        <begin position="1090"/>
        <end position="1105"/>
    </location>
</feature>
<evidence type="ECO:0000256" key="7">
    <source>
        <dbReference type="ARBA" id="ARBA00023125"/>
    </source>
</evidence>
<dbReference type="SUPFAM" id="SSF57903">
    <property type="entry name" value="FYVE/PHD zinc finger"/>
    <property type="match status" value="1"/>
</dbReference>
<feature type="region of interest" description="Disordered" evidence="14">
    <location>
        <begin position="1032"/>
        <end position="1309"/>
    </location>
</feature>
<sequence length="1483" mass="162995">MSADMNMDASSAQDNSETGQGSPPIQRTSIQEHEFGARSLASEATEEKHVISTGNVNMVSTEARPAECNYNGIERLRQPHEDLTRNLSCEQLGQPLEDATMNSNSEQFGLLPDHVAGKNLSALRAMSEINYELVTENVNSEALVETQKMGIGHIQNGPAETGTVEFDHLGLEQSILPSKDVTKNSSWDQLRPTPEDERKSSLEQLGLPPKDAAVNTSLEQLKPPPDHAAGKKSSAAQARSEINHELIPENVNSEALVETKKICTGRIQNVPVETETVELDHLGLEQSSLPSEDVTKNSSWDQLRPSPQDGRNSSLEQLGLPPKDAAVNTSPEQLKSPPDHAAGKILSARQTMPEINHEEVPENVNSEALVETQNIGTGCIQNGPAETEMVEFDHLGLELCGLPSEDVTENSSRDQLRPPPEDKRKSTLEQSELVPENVDSEALVETQKIGTGCIQNGPAETGMAEFNHLGLELSGLTSENVTENSSGDQLRLPPEDERKSTLEQSGLPPKDTAVNTSLEELKTPPDNTAGKILNAKQAMPEINHVLVPENVNSEALVVTQKVGTGHIQGEPTETGMVEFDHLGLELSDLPSEDMTRSSSWEQLCPSPEDKRKSSMEQLGLPPEDAAVNANLEQLKPLPDHAAGKILSAKQAMPEINHVLVPENENIEALVVTRKVCTGHIQNGPTETGRVEFNHLGLQQSGLPSEDVTKSSSSEQLRPPLEDEKNSSMEQLGLPPEDAAVNTSLEQLEPLPDNVSNNCDLKQLEKQPEDAANNASKLGGRGRRKSTKSTKHEPGSSVMSTRVLRSRLQEKHKAPEPSNNLPEHVDGANQEKRRKMRKKKNMKKIPVDEVSRIRKHLRYLLNRINYEQNLIDAYSGEGWKGQSLEKIKPEKELQRAKSEIFRCKLKIRDLFQRLDLLIAEGRLPESLFDSEGQIDSEDIFCAKCGSKDLGADNDIILCDGACERGFHQFCLEPPLLKEDIPPDDKGWLCPGCDCKVDCIDLLNDSQGTVLSVLDTWEKVFPEAAAAAAAGNKLDSVGLPSDDSDDNDYDPDGSEVDEEVEGDESSSDESDSYSASEDNRDSPKNKQKLELPSDDSEDDDYDPDAPDLSDQVKQESSSSDFTSDSEDFSVAFDDNISPCKDEPVPGELMSASSDQNKPCGVSNGERSKVGRRKKQSLDDELPYLLESGPGQGESAPLSGKRHVERLDYKRLHDETYGNVSSDSSDENWMDASDVPTKRRKNNTGKVASASPCGRTPIIEGKHNQEESERTPKRRACKKLDVEGINDSPAKSYKGSSEPGSSYSGSKRTPYKRLGEAVTQGLLRAFKENQYPDRTAKENLGKELGITAHQVSKWFENARWSYRHTSRMASSLESVPMSEPEPKMVREDDAGNGVKNKEPSKVDAGLAYTTPRGHKRISQSEHQASSDHMLSIEETQNPSAPVDLPKSQEVRKRSRPPKARVQKRGRPLRSQEVRKRGRPKRKKSAA</sequence>
<feature type="region of interest" description="Disordered" evidence="14">
    <location>
        <begin position="590"/>
        <end position="616"/>
    </location>
</feature>
<evidence type="ECO:0008006" key="19">
    <source>
        <dbReference type="Google" id="ProtNLM"/>
    </source>
</evidence>
<feature type="region of interest" description="Disordered" evidence="14">
    <location>
        <begin position="1365"/>
        <end position="1483"/>
    </location>
</feature>
<dbReference type="PROSITE" id="PS01359">
    <property type="entry name" value="ZF_PHD_1"/>
    <property type="match status" value="1"/>
</dbReference>
<dbReference type="InterPro" id="IPR013083">
    <property type="entry name" value="Znf_RING/FYVE/PHD"/>
</dbReference>
<dbReference type="Proteomes" id="UP000306102">
    <property type="component" value="Unassembled WGS sequence"/>
</dbReference>
<evidence type="ECO:0000256" key="8">
    <source>
        <dbReference type="ARBA" id="ARBA00023155"/>
    </source>
</evidence>
<keyword evidence="10 11" id="KW-0539">Nucleus</keyword>
<feature type="compositionally biased region" description="Polar residues" evidence="14">
    <location>
        <begin position="1417"/>
        <end position="1436"/>
    </location>
</feature>
<keyword evidence="6" id="KW-0805">Transcription regulation</keyword>
<keyword evidence="9" id="KW-0804">Transcription</keyword>
<dbReference type="GO" id="GO:0003677">
    <property type="term" value="F:DNA binding"/>
    <property type="evidence" value="ECO:0007669"/>
    <property type="project" value="UniProtKB-UniRule"/>
</dbReference>
<keyword evidence="18" id="KW-1185">Reference proteome</keyword>